<dbReference type="NCBIfam" id="TIGR00959">
    <property type="entry name" value="ffh"/>
    <property type="match status" value="1"/>
</dbReference>
<feature type="domain" description="SRP54-type proteins GTP-binding" evidence="10">
    <location>
        <begin position="272"/>
        <end position="285"/>
    </location>
</feature>
<accession>A0A520XGP8</accession>
<feature type="binding site" evidence="9">
    <location>
        <begin position="251"/>
        <end position="254"/>
    </location>
    <ligand>
        <name>GTP</name>
        <dbReference type="ChEBI" id="CHEBI:37565"/>
    </ligand>
</feature>
<dbReference type="CDD" id="cd18539">
    <property type="entry name" value="SRP_G"/>
    <property type="match status" value="1"/>
</dbReference>
<dbReference type="InterPro" id="IPR036891">
    <property type="entry name" value="Signal_recog_part_SRP54_M_sf"/>
</dbReference>
<keyword evidence="5 9" id="KW-0342">GTP-binding</keyword>
<dbReference type="HAMAP" id="MF_00306">
    <property type="entry name" value="SRP54"/>
    <property type="match status" value="1"/>
</dbReference>
<dbReference type="SUPFAM" id="SSF52540">
    <property type="entry name" value="P-loop containing nucleoside triphosphate hydrolases"/>
    <property type="match status" value="1"/>
</dbReference>
<organism evidence="11 12">
    <name type="scientific">Candidatus Acidulodesulfobacterium acidiphilum</name>
    <dbReference type="NCBI Taxonomy" id="2597224"/>
    <lineage>
        <taxon>Bacteria</taxon>
        <taxon>Deltaproteobacteria</taxon>
        <taxon>Candidatus Acidulodesulfobacterales</taxon>
        <taxon>Candidatus Acidulodesulfobacterium</taxon>
    </lineage>
</organism>
<dbReference type="SMART" id="SM00963">
    <property type="entry name" value="SRP54_N"/>
    <property type="match status" value="1"/>
</dbReference>
<name>A0A520XGP8_9DELT</name>
<comment type="subcellular location">
    <subcellularLocation>
        <location evidence="9">Cytoplasm</location>
    </subcellularLocation>
    <text evidence="9">The SRP-RNC complex is targeted to the cytoplasmic membrane.</text>
</comment>
<comment type="function">
    <text evidence="9">Involved in targeting and insertion of nascent membrane proteins into the cytoplasmic membrane. Binds to the hydrophobic signal sequence of the ribosome-nascent chain (RNC) as it emerges from the ribosomes. The SRP-RNC complex is then targeted to the cytoplasmic membrane where it interacts with the SRP receptor FtsY.</text>
</comment>
<dbReference type="SUPFAM" id="SSF47446">
    <property type="entry name" value="Signal peptide-binding domain"/>
    <property type="match status" value="1"/>
</dbReference>
<keyword evidence="4 9" id="KW-0694">RNA-binding</keyword>
<evidence type="ECO:0000256" key="6">
    <source>
        <dbReference type="ARBA" id="ARBA00023135"/>
    </source>
</evidence>
<evidence type="ECO:0000313" key="11">
    <source>
        <dbReference type="EMBL" id="RZV40373.1"/>
    </source>
</evidence>
<dbReference type="InterPro" id="IPR042101">
    <property type="entry name" value="SRP54_N_sf"/>
</dbReference>
<evidence type="ECO:0000256" key="1">
    <source>
        <dbReference type="ARBA" id="ARBA00005450"/>
    </source>
</evidence>
<dbReference type="SMART" id="SM00382">
    <property type="entry name" value="AAA"/>
    <property type="match status" value="1"/>
</dbReference>
<dbReference type="GO" id="GO:0005525">
    <property type="term" value="F:GTP binding"/>
    <property type="evidence" value="ECO:0007669"/>
    <property type="project" value="UniProtKB-UniRule"/>
</dbReference>
<evidence type="ECO:0000256" key="5">
    <source>
        <dbReference type="ARBA" id="ARBA00023134"/>
    </source>
</evidence>
<dbReference type="EMBL" id="SHMQ01000001">
    <property type="protein sequence ID" value="RZV40373.1"/>
    <property type="molecule type" value="Genomic_DNA"/>
</dbReference>
<comment type="domain">
    <text evidence="9">Composed of three domains: the N-terminal N domain, which is responsible for interactions with the ribosome, the central G domain, which binds GTP, and the C-terminal M domain, which binds the RNA and the signal sequence of the RNC.</text>
</comment>
<dbReference type="Gene3D" id="1.20.120.140">
    <property type="entry name" value="Signal recognition particle SRP54, nucleotide-binding domain"/>
    <property type="match status" value="1"/>
</dbReference>
<dbReference type="AlphaFoldDB" id="A0A520XGP8"/>
<keyword evidence="2 9" id="KW-0547">Nucleotide-binding</keyword>
<dbReference type="SMART" id="SM00962">
    <property type="entry name" value="SRP54"/>
    <property type="match status" value="1"/>
</dbReference>
<dbReference type="EC" id="3.6.5.4" evidence="9"/>
<dbReference type="Gene3D" id="1.10.260.30">
    <property type="entry name" value="Signal recognition particle, SRP54 subunit, M-domain"/>
    <property type="match status" value="1"/>
</dbReference>
<dbReference type="Gene3D" id="3.40.50.300">
    <property type="entry name" value="P-loop containing nucleotide triphosphate hydrolases"/>
    <property type="match status" value="1"/>
</dbReference>
<dbReference type="GO" id="GO:0006614">
    <property type="term" value="P:SRP-dependent cotranslational protein targeting to membrane"/>
    <property type="evidence" value="ECO:0007669"/>
    <property type="project" value="InterPro"/>
</dbReference>
<dbReference type="InterPro" id="IPR013822">
    <property type="entry name" value="Signal_recog_particl_SRP54_hlx"/>
</dbReference>
<protein>
    <recommendedName>
        <fullName evidence="9">Signal recognition particle protein</fullName>
        <ecNumber evidence="9">3.6.5.4</ecNumber>
    </recommendedName>
    <alternativeName>
        <fullName evidence="9">Fifty-four homolog</fullName>
    </alternativeName>
</protein>
<evidence type="ECO:0000256" key="9">
    <source>
        <dbReference type="HAMAP-Rule" id="MF_00306"/>
    </source>
</evidence>
<evidence type="ECO:0000313" key="12">
    <source>
        <dbReference type="Proteomes" id="UP000322454"/>
    </source>
</evidence>
<keyword evidence="9" id="KW-0963">Cytoplasm</keyword>
<sequence length="458" mass="50845">MFDGLSSKLEKVFKNLKGYGKLSEKNIEDSLKEVRLSLLEADVNYLIVKEFIESVKNKAVGEKVADSLTPAQQIIKIIRDELVELLGNNEPLNIKTKPPVIIMLIGLQGSGKTTTAGKLALYLHRMKRSVYLVPADIYRPAAILQLKKIGASINIPVYETPEENGKILQKPDEIVKSAIEIAEKHAYDTIIVDTAGRLEIDEPLMNELKLLKNKFNPNEILFVADSMLGQSAVTVAKTFNEALDISGVVLTKVDGDARGGAALSIKKTVAKPIKFIGVGEKLSDFEVFYGDRIADRILGMGDILSLIEKAQESIDEKSAKSIEESLNKKDFTVKDFAEQLKMMSKIGGITQIAGMIPGFSKIKDKFNSEAAEKEIVKIKAIINSMTEKERLNPDILNGGRRKRIALGSGTTVNDVNIFINKFEEVKKIMKSFKKNKLGSLKNINNIKNMFNKGDFKWR</sequence>
<reference evidence="11 12" key="1">
    <citation type="submission" date="2019-01" db="EMBL/GenBank/DDBJ databases">
        <title>Insights into ecological role of a new deltaproteobacterial order Candidatus Sinidesulfobacterales (Sva0485) by metagenomics and metatranscriptomics.</title>
        <authorList>
            <person name="Tan S."/>
            <person name="Liu J."/>
            <person name="Fang Y."/>
            <person name="Hedlund B."/>
            <person name="Lian Z.-H."/>
            <person name="Huang L.-Y."/>
            <person name="Li J.-T."/>
            <person name="Huang L.-N."/>
            <person name="Li W.-J."/>
            <person name="Jiang H.-C."/>
            <person name="Dong H.-L."/>
            <person name="Shu W.-S."/>
        </authorList>
    </citation>
    <scope>NUCLEOTIDE SEQUENCE [LARGE SCALE GENOMIC DNA]</scope>
    <source>
        <strain evidence="11">AP4</strain>
    </source>
</reference>
<dbReference type="InterPro" id="IPR003593">
    <property type="entry name" value="AAA+_ATPase"/>
</dbReference>
<dbReference type="Pfam" id="PF00448">
    <property type="entry name" value="SRP54"/>
    <property type="match status" value="1"/>
</dbReference>
<comment type="similarity">
    <text evidence="1 9">Belongs to the GTP-binding SRP family. SRP54 subfamily.</text>
</comment>
<dbReference type="Pfam" id="PF02978">
    <property type="entry name" value="SRP_SPB"/>
    <property type="match status" value="1"/>
</dbReference>
<proteinExistence type="inferred from homology"/>
<dbReference type="Proteomes" id="UP000322454">
    <property type="component" value="Unassembled WGS sequence"/>
</dbReference>
<dbReference type="Pfam" id="PF02881">
    <property type="entry name" value="SRP54_N"/>
    <property type="match status" value="1"/>
</dbReference>
<dbReference type="GO" id="GO:0003924">
    <property type="term" value="F:GTPase activity"/>
    <property type="evidence" value="ECO:0007669"/>
    <property type="project" value="UniProtKB-UniRule"/>
</dbReference>
<dbReference type="InterPro" id="IPR004125">
    <property type="entry name" value="Signal_recog_particle_SRP54_M"/>
</dbReference>
<comment type="catalytic activity">
    <reaction evidence="8 9">
        <text>GTP + H2O = GDP + phosphate + H(+)</text>
        <dbReference type="Rhea" id="RHEA:19669"/>
        <dbReference type="ChEBI" id="CHEBI:15377"/>
        <dbReference type="ChEBI" id="CHEBI:15378"/>
        <dbReference type="ChEBI" id="CHEBI:37565"/>
        <dbReference type="ChEBI" id="CHEBI:43474"/>
        <dbReference type="ChEBI" id="CHEBI:58189"/>
        <dbReference type="EC" id="3.6.5.4"/>
    </reaction>
</comment>
<gene>
    <name evidence="9" type="primary">ffh</name>
    <name evidence="11" type="ORF">EVJ48_00175</name>
</gene>
<keyword evidence="6 9" id="KW-0733">Signal recognition particle</keyword>
<dbReference type="PANTHER" id="PTHR11564:SF5">
    <property type="entry name" value="SIGNAL RECOGNITION PARTICLE SUBUNIT SRP54"/>
    <property type="match status" value="1"/>
</dbReference>
<dbReference type="InterPro" id="IPR004780">
    <property type="entry name" value="SRP"/>
</dbReference>
<dbReference type="PROSITE" id="PS00300">
    <property type="entry name" value="SRP54"/>
    <property type="match status" value="1"/>
</dbReference>
<comment type="caution">
    <text evidence="11">The sequence shown here is derived from an EMBL/GenBank/DDBJ whole genome shotgun (WGS) entry which is preliminary data.</text>
</comment>
<keyword evidence="7 9" id="KW-0687">Ribonucleoprotein</keyword>
<dbReference type="InterPro" id="IPR000897">
    <property type="entry name" value="SRP54_GTPase_dom"/>
</dbReference>
<evidence type="ECO:0000256" key="3">
    <source>
        <dbReference type="ARBA" id="ARBA00022801"/>
    </source>
</evidence>
<dbReference type="GO" id="GO:0008312">
    <property type="term" value="F:7S RNA binding"/>
    <property type="evidence" value="ECO:0007669"/>
    <property type="project" value="InterPro"/>
</dbReference>
<evidence type="ECO:0000256" key="4">
    <source>
        <dbReference type="ARBA" id="ARBA00022884"/>
    </source>
</evidence>
<evidence type="ECO:0000256" key="7">
    <source>
        <dbReference type="ARBA" id="ARBA00023274"/>
    </source>
</evidence>
<dbReference type="InterPro" id="IPR022941">
    <property type="entry name" value="SRP54"/>
</dbReference>
<evidence type="ECO:0000259" key="10">
    <source>
        <dbReference type="PROSITE" id="PS00300"/>
    </source>
</evidence>
<comment type="subunit">
    <text evidence="9">Part of the signal recognition particle protein translocation system, which is composed of SRP and FtsY.</text>
</comment>
<dbReference type="InterPro" id="IPR027417">
    <property type="entry name" value="P-loop_NTPase"/>
</dbReference>
<dbReference type="PANTHER" id="PTHR11564">
    <property type="entry name" value="SIGNAL RECOGNITION PARTICLE 54K PROTEIN SRP54"/>
    <property type="match status" value="1"/>
</dbReference>
<dbReference type="GO" id="GO:0048500">
    <property type="term" value="C:signal recognition particle"/>
    <property type="evidence" value="ECO:0007669"/>
    <property type="project" value="UniProtKB-UniRule"/>
</dbReference>
<feature type="binding site" evidence="9">
    <location>
        <begin position="193"/>
        <end position="197"/>
    </location>
    <ligand>
        <name>GTP</name>
        <dbReference type="ChEBI" id="CHEBI:37565"/>
    </ligand>
</feature>
<evidence type="ECO:0000256" key="2">
    <source>
        <dbReference type="ARBA" id="ARBA00022741"/>
    </source>
</evidence>
<evidence type="ECO:0000256" key="8">
    <source>
        <dbReference type="ARBA" id="ARBA00048027"/>
    </source>
</evidence>
<feature type="binding site" evidence="9">
    <location>
        <begin position="106"/>
        <end position="113"/>
    </location>
    <ligand>
        <name>GTP</name>
        <dbReference type="ChEBI" id="CHEBI:37565"/>
    </ligand>
</feature>
<keyword evidence="3 9" id="KW-0378">Hydrolase</keyword>